<keyword evidence="3" id="KW-1185">Reference proteome</keyword>
<evidence type="ECO:0000256" key="1">
    <source>
        <dbReference type="SAM" id="SignalP"/>
    </source>
</evidence>
<dbReference type="EMBL" id="JMQN01000029">
    <property type="protein sequence ID" value="KEA63775.1"/>
    <property type="molecule type" value="Genomic_DNA"/>
</dbReference>
<comment type="caution">
    <text evidence="2">The sequence shown here is derived from an EMBL/GenBank/DDBJ whole genome shotgun (WGS) entry which is preliminary data.</text>
</comment>
<gene>
    <name evidence="2" type="ORF">ADIMK_2077</name>
</gene>
<dbReference type="eggNOG" id="COG1073">
    <property type="taxonomic scope" value="Bacteria"/>
</dbReference>
<dbReference type="SUPFAM" id="SSF53474">
    <property type="entry name" value="alpha/beta-Hydrolases"/>
    <property type="match status" value="1"/>
</dbReference>
<proteinExistence type="predicted"/>
<sequence>MKRPTRNAIATCLITLMLQACASIPSPEARTEHASALAQEQGLKPITLKAGQFELKGFSGVTTARAERLRVYIEGDGLAWITRSRPSPDPTPVDPLALRLALRDSSAQVIYLGRPCQYQPHANCPARYWLGSRFAPEVVNAYNEALNQLKEEYSANRLTLIGYSGGGAIATLLAEARTDVDRLVTIAGNLDTDYWSDYHRITPLVGSLNPADNRARLANVEQWHFVGEHDSIIPPAMTRRFVTGLNSLRPVHMTIIPGYDHHCCWTERWPALLDEMQDESP</sequence>
<dbReference type="RefSeq" id="WP_036187426.1">
    <property type="nucleotide sequence ID" value="NZ_JMQN01000029.1"/>
</dbReference>
<evidence type="ECO:0000313" key="3">
    <source>
        <dbReference type="Proteomes" id="UP000028252"/>
    </source>
</evidence>
<protein>
    <recommendedName>
        <fullName evidence="4">Alpha/beta hydrolase</fullName>
    </recommendedName>
</protein>
<feature type="signal peptide" evidence="1">
    <location>
        <begin position="1"/>
        <end position="22"/>
    </location>
</feature>
<name>A0A081FZ20_9GAMM</name>
<feature type="chain" id="PRO_5001757414" description="Alpha/beta hydrolase" evidence="1">
    <location>
        <begin position="23"/>
        <end position="281"/>
    </location>
</feature>
<dbReference type="PROSITE" id="PS51257">
    <property type="entry name" value="PROKAR_LIPOPROTEIN"/>
    <property type="match status" value="1"/>
</dbReference>
<dbReference type="Gene3D" id="3.40.50.1820">
    <property type="entry name" value="alpha/beta hydrolase"/>
    <property type="match status" value="1"/>
</dbReference>
<dbReference type="InterPro" id="IPR029058">
    <property type="entry name" value="AB_hydrolase_fold"/>
</dbReference>
<evidence type="ECO:0008006" key="4">
    <source>
        <dbReference type="Google" id="ProtNLM"/>
    </source>
</evidence>
<organism evidence="2 3">
    <name type="scientific">Marinobacterium lacunae</name>
    <dbReference type="NCBI Taxonomy" id="1232683"/>
    <lineage>
        <taxon>Bacteria</taxon>
        <taxon>Pseudomonadati</taxon>
        <taxon>Pseudomonadota</taxon>
        <taxon>Gammaproteobacteria</taxon>
        <taxon>Oceanospirillales</taxon>
        <taxon>Oceanospirillaceae</taxon>
        <taxon>Marinobacterium</taxon>
    </lineage>
</organism>
<keyword evidence="1" id="KW-0732">Signal</keyword>
<accession>A0A081FZ20</accession>
<dbReference type="AlphaFoldDB" id="A0A081FZ20"/>
<evidence type="ECO:0000313" key="2">
    <source>
        <dbReference type="EMBL" id="KEA63775.1"/>
    </source>
</evidence>
<reference evidence="2 3" key="1">
    <citation type="submission" date="2014-04" db="EMBL/GenBank/DDBJ databases">
        <title>Marinobacterium kochiensis sp. nov., isolated from sediment sample collected from Kochi backwaters in Kerala, India.</title>
        <authorList>
            <person name="Singh A."/>
            <person name="Pinnaka A.K."/>
        </authorList>
    </citation>
    <scope>NUCLEOTIDE SEQUENCE [LARGE SCALE GENOMIC DNA]</scope>
    <source>
        <strain evidence="2 3">AK27</strain>
    </source>
</reference>
<dbReference type="PATRIC" id="fig|1232683.4.peg.2036"/>
<dbReference type="Proteomes" id="UP000028252">
    <property type="component" value="Unassembled WGS sequence"/>
</dbReference>
<dbReference type="STRING" id="1232683.ADIMK_2077"/>